<organism evidence="2 3">
    <name type="scientific">Flavobacterium cellulosilyticum</name>
    <dbReference type="NCBI Taxonomy" id="2541731"/>
    <lineage>
        <taxon>Bacteria</taxon>
        <taxon>Pseudomonadati</taxon>
        <taxon>Bacteroidota</taxon>
        <taxon>Flavobacteriia</taxon>
        <taxon>Flavobacteriales</taxon>
        <taxon>Flavobacteriaceae</taxon>
        <taxon>Flavobacterium</taxon>
    </lineage>
</organism>
<proteinExistence type="predicted"/>
<dbReference type="InterPro" id="IPR014895">
    <property type="entry name" value="Alginate_lyase_2"/>
</dbReference>
<name>A0A4R5CHH1_9FLAO</name>
<dbReference type="GO" id="GO:0004553">
    <property type="term" value="F:hydrolase activity, hydrolyzing O-glycosyl compounds"/>
    <property type="evidence" value="ECO:0007669"/>
    <property type="project" value="UniProtKB-ARBA"/>
</dbReference>
<gene>
    <name evidence="2" type="ORF">E0F76_05200</name>
</gene>
<dbReference type="GO" id="GO:0005975">
    <property type="term" value="P:carbohydrate metabolic process"/>
    <property type="evidence" value="ECO:0007669"/>
    <property type="project" value="UniProtKB-ARBA"/>
</dbReference>
<dbReference type="AlphaFoldDB" id="A0A4R5CHH1"/>
<dbReference type="Pfam" id="PF08787">
    <property type="entry name" value="Alginate_lyase2"/>
    <property type="match status" value="1"/>
</dbReference>
<dbReference type="Proteomes" id="UP000295479">
    <property type="component" value="Unassembled WGS sequence"/>
</dbReference>
<feature type="domain" description="Alginate lyase 2" evidence="1">
    <location>
        <begin position="35"/>
        <end position="288"/>
    </location>
</feature>
<dbReference type="SUPFAM" id="SSF49899">
    <property type="entry name" value="Concanavalin A-like lectins/glucanases"/>
    <property type="match status" value="1"/>
</dbReference>
<accession>A0A4R5CHH1</accession>
<keyword evidence="2" id="KW-0456">Lyase</keyword>
<dbReference type="Gene3D" id="2.60.120.200">
    <property type="match status" value="1"/>
</dbReference>
<reference evidence="2 3" key="1">
    <citation type="submission" date="2019-03" db="EMBL/GenBank/DDBJ databases">
        <title>Flavobacterium AR-3-4 sp. nov. isolated from arctic soil.</title>
        <authorList>
            <person name="Chaudhary D.K."/>
        </authorList>
    </citation>
    <scope>NUCLEOTIDE SEQUENCE [LARGE SCALE GENOMIC DNA]</scope>
    <source>
        <strain evidence="2 3">AR-3-4</strain>
    </source>
</reference>
<dbReference type="RefSeq" id="WP_132002327.1">
    <property type="nucleotide sequence ID" value="NZ_SMFK01000002.1"/>
</dbReference>
<evidence type="ECO:0000259" key="1">
    <source>
        <dbReference type="Pfam" id="PF08787"/>
    </source>
</evidence>
<comment type="caution">
    <text evidence="2">The sequence shown here is derived from an EMBL/GenBank/DDBJ whole genome shotgun (WGS) entry which is preliminary data.</text>
</comment>
<protein>
    <submittedName>
        <fullName evidence="2">Polysaccharide lyase family 7 protein</fullName>
    </submittedName>
</protein>
<dbReference type="EMBL" id="SMFK01000002">
    <property type="protein sequence ID" value="TDD98529.1"/>
    <property type="molecule type" value="Genomic_DNA"/>
</dbReference>
<dbReference type="InterPro" id="IPR013320">
    <property type="entry name" value="ConA-like_dom_sf"/>
</dbReference>
<sequence>MNIKFSKIAAFAALSLVCYSYGQDAGKEIKKTPSIDLSYWSVTVPGENPNKPGKPIEVGYPEILGYANNPLLNKWMYNDEKDKSIVFYAFPSGTTTANSSYSRSELRETMDPGNKNKNWTFAQGGYFKGTYKIDAVSKEADGKYSRVIIAQIHGRLTNEQRDLIGQKDNNAPPILKIYWDKGKIRVKTKVLKDLNASEKEILNVKAWGDDEGKDFNEKVNFDKFTLEIKVSEGKMIVTLNGGESFVYNDINMKKWGAFENYFKAGNYFQSTEPNAFAKVKIYALETSH</sequence>
<dbReference type="GO" id="GO:0016829">
    <property type="term" value="F:lyase activity"/>
    <property type="evidence" value="ECO:0007669"/>
    <property type="project" value="UniProtKB-KW"/>
</dbReference>
<evidence type="ECO:0000313" key="2">
    <source>
        <dbReference type="EMBL" id="TDD98529.1"/>
    </source>
</evidence>
<evidence type="ECO:0000313" key="3">
    <source>
        <dbReference type="Proteomes" id="UP000295479"/>
    </source>
</evidence>
<dbReference type="OrthoDB" id="1408636at2"/>
<keyword evidence="3" id="KW-1185">Reference proteome</keyword>